<name>A0A9D4CW73_DREPO</name>
<keyword evidence="3" id="KW-1185">Reference proteome</keyword>
<reference evidence="2" key="1">
    <citation type="journal article" date="2019" name="bioRxiv">
        <title>The Genome of the Zebra Mussel, Dreissena polymorpha: A Resource for Invasive Species Research.</title>
        <authorList>
            <person name="McCartney M.A."/>
            <person name="Auch B."/>
            <person name="Kono T."/>
            <person name="Mallez S."/>
            <person name="Zhang Y."/>
            <person name="Obille A."/>
            <person name="Becker A."/>
            <person name="Abrahante J.E."/>
            <person name="Garbe J."/>
            <person name="Badalamenti J.P."/>
            <person name="Herman A."/>
            <person name="Mangelson H."/>
            <person name="Liachko I."/>
            <person name="Sullivan S."/>
            <person name="Sone E.D."/>
            <person name="Koren S."/>
            <person name="Silverstein K.A.T."/>
            <person name="Beckman K.B."/>
            <person name="Gohl D.M."/>
        </authorList>
    </citation>
    <scope>NUCLEOTIDE SEQUENCE</scope>
    <source>
        <strain evidence="2">Duluth1</strain>
        <tissue evidence="2">Whole animal</tissue>
    </source>
</reference>
<evidence type="ECO:0000313" key="3">
    <source>
        <dbReference type="Proteomes" id="UP000828390"/>
    </source>
</evidence>
<reference evidence="2" key="2">
    <citation type="submission" date="2020-11" db="EMBL/GenBank/DDBJ databases">
        <authorList>
            <person name="McCartney M.A."/>
            <person name="Auch B."/>
            <person name="Kono T."/>
            <person name="Mallez S."/>
            <person name="Becker A."/>
            <person name="Gohl D.M."/>
            <person name="Silverstein K.A.T."/>
            <person name="Koren S."/>
            <person name="Bechman K.B."/>
            <person name="Herman A."/>
            <person name="Abrahante J.E."/>
            <person name="Garbe J."/>
        </authorList>
    </citation>
    <scope>NUCLEOTIDE SEQUENCE</scope>
    <source>
        <strain evidence="2">Duluth1</strain>
        <tissue evidence="2">Whole animal</tissue>
    </source>
</reference>
<sequence>MNKLILSLFVVVCVAAINARCDEVDEALYDTEYTQSTGLVFPRDCKRRKLVKYARKCDLTVTKRGNWYIVRDPETEKRITAIPCKVRKNRLCRRNINRLTARCEGGITSTEFSIKQPPTYYGESEYYKQNETPENDAMAQLYETYQYKDY</sequence>
<comment type="caution">
    <text evidence="2">The sequence shown here is derived from an EMBL/GenBank/DDBJ whole genome shotgun (WGS) entry which is preliminary data.</text>
</comment>
<dbReference type="EMBL" id="JAIWYP010000011">
    <property type="protein sequence ID" value="KAH3734085.1"/>
    <property type="molecule type" value="Genomic_DNA"/>
</dbReference>
<feature type="chain" id="PRO_5039512149" evidence="1">
    <location>
        <begin position="22"/>
        <end position="150"/>
    </location>
</feature>
<dbReference type="AlphaFoldDB" id="A0A9D4CW73"/>
<proteinExistence type="predicted"/>
<evidence type="ECO:0000256" key="1">
    <source>
        <dbReference type="SAM" id="SignalP"/>
    </source>
</evidence>
<gene>
    <name evidence="2" type="ORF">DPMN_040525</name>
</gene>
<dbReference type="Proteomes" id="UP000828390">
    <property type="component" value="Unassembled WGS sequence"/>
</dbReference>
<feature type="signal peptide" evidence="1">
    <location>
        <begin position="1"/>
        <end position="21"/>
    </location>
</feature>
<accession>A0A9D4CW73</accession>
<evidence type="ECO:0000313" key="2">
    <source>
        <dbReference type="EMBL" id="KAH3734085.1"/>
    </source>
</evidence>
<protein>
    <submittedName>
        <fullName evidence="2">Uncharacterized protein</fullName>
    </submittedName>
</protein>
<organism evidence="2 3">
    <name type="scientific">Dreissena polymorpha</name>
    <name type="common">Zebra mussel</name>
    <name type="synonym">Mytilus polymorpha</name>
    <dbReference type="NCBI Taxonomy" id="45954"/>
    <lineage>
        <taxon>Eukaryota</taxon>
        <taxon>Metazoa</taxon>
        <taxon>Spiralia</taxon>
        <taxon>Lophotrochozoa</taxon>
        <taxon>Mollusca</taxon>
        <taxon>Bivalvia</taxon>
        <taxon>Autobranchia</taxon>
        <taxon>Heteroconchia</taxon>
        <taxon>Euheterodonta</taxon>
        <taxon>Imparidentia</taxon>
        <taxon>Neoheterodontei</taxon>
        <taxon>Myida</taxon>
        <taxon>Dreissenoidea</taxon>
        <taxon>Dreissenidae</taxon>
        <taxon>Dreissena</taxon>
    </lineage>
</organism>
<keyword evidence="1" id="KW-0732">Signal</keyword>